<gene>
    <name evidence="1" type="ORF">TGFOU_405360</name>
</gene>
<name>A0A086KG60_TOXGO</name>
<evidence type="ECO:0000313" key="2">
    <source>
        <dbReference type="Proteomes" id="UP000028838"/>
    </source>
</evidence>
<dbReference type="EMBL" id="AEYH02002081">
    <property type="protein sequence ID" value="KFG43378.1"/>
    <property type="molecule type" value="Genomic_DNA"/>
</dbReference>
<sequence>MLALSPDRASDASEVHLSPSVDAVLASECQLVVRDCRGRKSKWVAATVANMAEKGQPAFARGFEHKRSQKRSGL</sequence>
<protein>
    <submittedName>
        <fullName evidence="1">Uncharacterized protein</fullName>
    </submittedName>
</protein>
<dbReference type="AlphaFoldDB" id="A0A086KG60"/>
<organism evidence="1 2">
    <name type="scientific">Toxoplasma gondii FOU</name>
    <dbReference type="NCBI Taxonomy" id="943167"/>
    <lineage>
        <taxon>Eukaryota</taxon>
        <taxon>Sar</taxon>
        <taxon>Alveolata</taxon>
        <taxon>Apicomplexa</taxon>
        <taxon>Conoidasida</taxon>
        <taxon>Coccidia</taxon>
        <taxon>Eucoccidiorida</taxon>
        <taxon>Eimeriorina</taxon>
        <taxon>Sarcocystidae</taxon>
        <taxon>Toxoplasma</taxon>
    </lineage>
</organism>
<reference evidence="1 2" key="1">
    <citation type="submission" date="2014-07" db="EMBL/GenBank/DDBJ databases">
        <authorList>
            <person name="Sibley D."/>
            <person name="Venepally P."/>
            <person name="Karamycheva S."/>
            <person name="Hadjithomas M."/>
            <person name="Khan A."/>
            <person name="Brunk B."/>
            <person name="Roos D."/>
            <person name="Caler E."/>
            <person name="Lorenzi H."/>
        </authorList>
    </citation>
    <scope>NUCLEOTIDE SEQUENCE [LARGE SCALE GENOMIC DNA]</scope>
    <source>
        <strain evidence="1 2">FOU</strain>
    </source>
</reference>
<proteinExistence type="predicted"/>
<dbReference type="VEuPathDB" id="ToxoDB:TGFOU_405360"/>
<comment type="caution">
    <text evidence="1">The sequence shown here is derived from an EMBL/GenBank/DDBJ whole genome shotgun (WGS) entry which is preliminary data.</text>
</comment>
<accession>A0A086KG60</accession>
<dbReference type="Proteomes" id="UP000028838">
    <property type="component" value="Unassembled WGS sequence"/>
</dbReference>
<evidence type="ECO:0000313" key="1">
    <source>
        <dbReference type="EMBL" id="KFG43378.1"/>
    </source>
</evidence>